<evidence type="ECO:0000256" key="2">
    <source>
        <dbReference type="ARBA" id="ARBA00022729"/>
    </source>
</evidence>
<dbReference type="Proteomes" id="UP000053750">
    <property type="component" value="Unassembled WGS sequence"/>
</dbReference>
<comment type="caution">
    <text evidence="7">The sequence shown here is derived from an EMBL/GenBank/DDBJ whole genome shotgun (WGS) entry which is preliminary data.</text>
</comment>
<keyword evidence="5" id="KW-0449">Lipoprotein</keyword>
<feature type="signal peptide" evidence="6">
    <location>
        <begin position="1"/>
        <end position="23"/>
    </location>
</feature>
<feature type="chain" id="PRO_5040938910" evidence="6">
    <location>
        <begin position="24"/>
        <end position="461"/>
    </location>
</feature>
<gene>
    <name evidence="7" type="ORF">BG53_09205</name>
</gene>
<dbReference type="InterPro" id="IPR006059">
    <property type="entry name" value="SBP"/>
</dbReference>
<name>A0A9W5RZK8_9BACL</name>
<dbReference type="EMBL" id="JFHU01000238">
    <property type="protein sequence ID" value="EXX85210.1"/>
    <property type="molecule type" value="Genomic_DNA"/>
</dbReference>
<dbReference type="CDD" id="cd13585">
    <property type="entry name" value="PBP2_TMBP_like"/>
    <property type="match status" value="1"/>
</dbReference>
<dbReference type="Pfam" id="PF01547">
    <property type="entry name" value="SBP_bac_1"/>
    <property type="match status" value="1"/>
</dbReference>
<dbReference type="SUPFAM" id="SSF53850">
    <property type="entry name" value="Periplasmic binding protein-like II"/>
    <property type="match status" value="1"/>
</dbReference>
<dbReference type="InterPro" id="IPR050490">
    <property type="entry name" value="Bact_solute-bd_prot1"/>
</dbReference>
<evidence type="ECO:0000313" key="7">
    <source>
        <dbReference type="EMBL" id="EXX85210.1"/>
    </source>
</evidence>
<keyword evidence="2 6" id="KW-0732">Signal</keyword>
<accession>A0A9W5RZK8</accession>
<dbReference type="PANTHER" id="PTHR43649:SF33">
    <property type="entry name" value="POLYGALACTURONAN_RHAMNOGALACTURONAN-BINDING PROTEIN YTCQ"/>
    <property type="match status" value="1"/>
</dbReference>
<dbReference type="AlphaFoldDB" id="A0A9W5RZK8"/>
<organism evidence="7 8">
    <name type="scientific">Paenibacillus darwinianus</name>
    <dbReference type="NCBI Taxonomy" id="1380763"/>
    <lineage>
        <taxon>Bacteria</taxon>
        <taxon>Bacillati</taxon>
        <taxon>Bacillota</taxon>
        <taxon>Bacilli</taxon>
        <taxon>Bacillales</taxon>
        <taxon>Paenibacillaceae</taxon>
        <taxon>Paenibacillus</taxon>
    </lineage>
</organism>
<keyword evidence="4" id="KW-0564">Palmitate</keyword>
<dbReference type="OrthoDB" id="9782846at2"/>
<evidence type="ECO:0000256" key="6">
    <source>
        <dbReference type="SAM" id="SignalP"/>
    </source>
</evidence>
<keyword evidence="1" id="KW-1003">Cell membrane</keyword>
<dbReference type="PANTHER" id="PTHR43649">
    <property type="entry name" value="ARABINOSE-BINDING PROTEIN-RELATED"/>
    <property type="match status" value="1"/>
</dbReference>
<keyword evidence="3" id="KW-0472">Membrane</keyword>
<dbReference type="RefSeq" id="WP_036585511.1">
    <property type="nucleotide sequence ID" value="NZ_KK082189.1"/>
</dbReference>
<keyword evidence="8" id="KW-1185">Reference proteome</keyword>
<evidence type="ECO:0000256" key="1">
    <source>
        <dbReference type="ARBA" id="ARBA00022475"/>
    </source>
</evidence>
<evidence type="ECO:0000256" key="4">
    <source>
        <dbReference type="ARBA" id="ARBA00023139"/>
    </source>
</evidence>
<reference evidence="7 8" key="1">
    <citation type="submission" date="2014-02" db="EMBL/GenBank/DDBJ databases">
        <title>Genome sequence of Paenibacillus darwinianus reveals adaptive mechanisms for survival in Antarctic soils.</title>
        <authorList>
            <person name="Dsouza M."/>
            <person name="Taylor M.W."/>
            <person name="Turner S.J."/>
            <person name="Aislabie J."/>
        </authorList>
    </citation>
    <scope>NUCLEOTIDE SEQUENCE [LARGE SCALE GENOMIC DNA]</scope>
    <source>
        <strain evidence="7 8">CE1</strain>
    </source>
</reference>
<evidence type="ECO:0000313" key="8">
    <source>
        <dbReference type="Proteomes" id="UP000053750"/>
    </source>
</evidence>
<evidence type="ECO:0000256" key="3">
    <source>
        <dbReference type="ARBA" id="ARBA00023136"/>
    </source>
</evidence>
<dbReference type="PROSITE" id="PS51257">
    <property type="entry name" value="PROKAR_LIPOPROTEIN"/>
    <property type="match status" value="1"/>
</dbReference>
<evidence type="ECO:0000256" key="5">
    <source>
        <dbReference type="ARBA" id="ARBA00023288"/>
    </source>
</evidence>
<protein>
    <submittedName>
        <fullName evidence="7">ABC transporter substrate-binding protein</fullName>
    </submittedName>
</protein>
<proteinExistence type="predicted"/>
<dbReference type="Gene3D" id="3.40.190.10">
    <property type="entry name" value="Periplasmic binding protein-like II"/>
    <property type="match status" value="1"/>
</dbReference>
<sequence>MKKLRWSALVMVLVFGLVLTACGGGNGGGNVANTGGTADNTGNTGGNDKAADGDKPAASVEKVKIKWATWGNPGELTRFQEYTKDFNVRNPDIQVELIPIPGEYEQKIITQLSGGTAPDAFYAGDSMVVKLIENGTIEELTPFISGEGSVIKEEDFFPGLWGAAKADGKIWGVPVDNNPMVLWFNKKVLKDAGITEMPTDLQAQGEWNWQAFQEMTEKIKASKKYGYVLDNWWGHTFSWVTSNGGNIYDENGKYIAYDDPKAMEAFKFLYDNVKSKNITFAGTLPKGQGADAMFMSNQVGFVGAGRWYLPLFKRASGLEYDIVTWPTNTGKAIEPAGIPTAYMVLNKASKNKEVAYKFLAEFVSKEGQTFRLSGGGNAVPSVIGADVVVSEGNQPANYKAFLDAREIGYALTTAQAGIPGLDTEINTRFEALWLKNQNLNTAMKEIQDAANKKIDDYKNKK</sequence>